<proteinExistence type="predicted"/>
<accession>A0ABW7YQ94</accession>
<protein>
    <submittedName>
        <fullName evidence="2">DUF6745 domain-containing protein</fullName>
    </submittedName>
</protein>
<gene>
    <name evidence="2" type="ORF">ACIBG2_10360</name>
</gene>
<name>A0ABW7YQ94_9ACTN</name>
<dbReference type="Proteomes" id="UP001612741">
    <property type="component" value="Unassembled WGS sequence"/>
</dbReference>
<dbReference type="Pfam" id="PF20530">
    <property type="entry name" value="DUF6745"/>
    <property type="match status" value="1"/>
</dbReference>
<comment type="caution">
    <text evidence="2">The sequence shown here is derived from an EMBL/GenBank/DDBJ whole genome shotgun (WGS) entry which is preliminary data.</text>
</comment>
<evidence type="ECO:0000259" key="1">
    <source>
        <dbReference type="Pfam" id="PF20530"/>
    </source>
</evidence>
<dbReference type="InterPro" id="IPR046633">
    <property type="entry name" value="DUF6745"/>
</dbReference>
<evidence type="ECO:0000313" key="2">
    <source>
        <dbReference type="EMBL" id="MFI6497780.1"/>
    </source>
</evidence>
<reference evidence="2 3" key="1">
    <citation type="submission" date="2024-10" db="EMBL/GenBank/DDBJ databases">
        <title>The Natural Products Discovery Center: Release of the First 8490 Sequenced Strains for Exploring Actinobacteria Biosynthetic Diversity.</title>
        <authorList>
            <person name="Kalkreuter E."/>
            <person name="Kautsar S.A."/>
            <person name="Yang D."/>
            <person name="Bader C.D."/>
            <person name="Teijaro C.N."/>
            <person name="Fluegel L."/>
            <person name="Davis C.M."/>
            <person name="Simpson J.R."/>
            <person name="Lauterbach L."/>
            <person name="Steele A.D."/>
            <person name="Gui C."/>
            <person name="Meng S."/>
            <person name="Li G."/>
            <person name="Viehrig K."/>
            <person name="Ye F."/>
            <person name="Su P."/>
            <person name="Kiefer A.F."/>
            <person name="Nichols A."/>
            <person name="Cepeda A.J."/>
            <person name="Yan W."/>
            <person name="Fan B."/>
            <person name="Jiang Y."/>
            <person name="Adhikari A."/>
            <person name="Zheng C.-J."/>
            <person name="Schuster L."/>
            <person name="Cowan T.M."/>
            <person name="Smanski M.J."/>
            <person name="Chevrette M.G."/>
            <person name="De Carvalho L.P.S."/>
            <person name="Shen B."/>
        </authorList>
    </citation>
    <scope>NUCLEOTIDE SEQUENCE [LARGE SCALE GENOMIC DNA]</scope>
    <source>
        <strain evidence="2 3">NPDC050545</strain>
    </source>
</reference>
<organism evidence="2 3">
    <name type="scientific">Nonomuraea typhae</name>
    <dbReference type="NCBI Taxonomy" id="2603600"/>
    <lineage>
        <taxon>Bacteria</taxon>
        <taxon>Bacillati</taxon>
        <taxon>Actinomycetota</taxon>
        <taxon>Actinomycetes</taxon>
        <taxon>Streptosporangiales</taxon>
        <taxon>Streptosporangiaceae</taxon>
        <taxon>Nonomuraea</taxon>
    </lineage>
</organism>
<evidence type="ECO:0000313" key="3">
    <source>
        <dbReference type="Proteomes" id="UP001612741"/>
    </source>
</evidence>
<feature type="domain" description="DUF6745" evidence="1">
    <location>
        <begin position="148"/>
        <end position="354"/>
    </location>
</feature>
<sequence>MTGPRRPGAADLHDEWLGHALSTRPADRPAAEAAITLLYEQLDCPAPAFTWVGSPSAALARVPPGVPLQAFSRMRSHRDLSLAQRLATHVSGLRARLDAGAGREQASSGRSGDPLDAAVRDPLRAVVRDGICAPIRLALPLAGRLTWYGQHDAYWIAHYDARHRAGGQTFGGRIGELAPWAQLARSCGWWWPLEDRCVIAERPVSIRLRDGRLHSGTGPAVTFPDGWSVYALDGFVVPEWVVTGPTPELIENEPNVEVRRLAIERLGWDRYLETAGLRLVARAPDPGNPGADLELYDLPRTPLGYTPRVLLAVNGSLERDGTRRRYGLGVPHFLDDPVAAAAWTYGLSACHYAQLARRT</sequence>
<dbReference type="EMBL" id="JBITGY010000002">
    <property type="protein sequence ID" value="MFI6497780.1"/>
    <property type="molecule type" value="Genomic_DNA"/>
</dbReference>
<dbReference type="RefSeq" id="WP_397080860.1">
    <property type="nucleotide sequence ID" value="NZ_JBITGY010000002.1"/>
</dbReference>
<keyword evidence="3" id="KW-1185">Reference proteome</keyword>